<evidence type="ECO:0000259" key="1">
    <source>
        <dbReference type="Pfam" id="PF13649"/>
    </source>
</evidence>
<gene>
    <name evidence="2" type="ORF">SAMN05216200_10358</name>
</gene>
<dbReference type="EMBL" id="FRDL01000003">
    <property type="protein sequence ID" value="SHN60316.1"/>
    <property type="molecule type" value="Genomic_DNA"/>
</dbReference>
<feature type="domain" description="Methyltransferase" evidence="1">
    <location>
        <begin position="45"/>
        <end position="144"/>
    </location>
</feature>
<protein>
    <submittedName>
        <fullName evidence="2">Methyltransferase domain-containing protein</fullName>
    </submittedName>
</protein>
<dbReference type="PANTHER" id="PTHR43591:SF24">
    <property type="entry name" value="2-METHOXY-6-POLYPRENYL-1,4-BENZOQUINOL METHYLASE, MITOCHONDRIAL"/>
    <property type="match status" value="1"/>
</dbReference>
<dbReference type="InterPro" id="IPR041698">
    <property type="entry name" value="Methyltransf_25"/>
</dbReference>
<name>A0A1M7SPH3_9RHOB</name>
<dbReference type="RefSeq" id="WP_072746661.1">
    <property type="nucleotide sequence ID" value="NZ_FOHL01000001.1"/>
</dbReference>
<dbReference type="Proteomes" id="UP000184066">
    <property type="component" value="Unassembled WGS sequence"/>
</dbReference>
<dbReference type="GO" id="GO:0032259">
    <property type="term" value="P:methylation"/>
    <property type="evidence" value="ECO:0007669"/>
    <property type="project" value="UniProtKB-KW"/>
</dbReference>
<dbReference type="CDD" id="cd02440">
    <property type="entry name" value="AdoMet_MTases"/>
    <property type="match status" value="1"/>
</dbReference>
<dbReference type="Pfam" id="PF13649">
    <property type="entry name" value="Methyltransf_25"/>
    <property type="match status" value="1"/>
</dbReference>
<evidence type="ECO:0000313" key="2">
    <source>
        <dbReference type="EMBL" id="SHN60316.1"/>
    </source>
</evidence>
<reference evidence="2 3" key="1">
    <citation type="submission" date="2016-12" db="EMBL/GenBank/DDBJ databases">
        <authorList>
            <person name="Song W.-J."/>
            <person name="Kurnit D.M."/>
        </authorList>
    </citation>
    <scope>NUCLEOTIDE SEQUENCE [LARGE SCALE GENOMIC DNA]</scope>
    <source>
        <strain evidence="2 3">CGMCC 1.10808</strain>
    </source>
</reference>
<keyword evidence="3" id="KW-1185">Reference proteome</keyword>
<dbReference type="PANTHER" id="PTHR43591">
    <property type="entry name" value="METHYLTRANSFERASE"/>
    <property type="match status" value="1"/>
</dbReference>
<dbReference type="STRING" id="1189325.SAMN04488119_10157"/>
<proteinExistence type="predicted"/>
<dbReference type="SUPFAM" id="SSF53335">
    <property type="entry name" value="S-adenosyl-L-methionine-dependent methyltransferases"/>
    <property type="match status" value="1"/>
</dbReference>
<evidence type="ECO:0000313" key="3">
    <source>
        <dbReference type="Proteomes" id="UP000184066"/>
    </source>
</evidence>
<dbReference type="OrthoDB" id="9777638at2"/>
<dbReference type="AlphaFoldDB" id="A0A1M7SPH3"/>
<accession>A0A1M7SPH3</accession>
<organism evidence="2 3">
    <name type="scientific">Oceanicella actignis</name>
    <dbReference type="NCBI Taxonomy" id="1189325"/>
    <lineage>
        <taxon>Bacteria</taxon>
        <taxon>Pseudomonadati</taxon>
        <taxon>Pseudomonadota</taxon>
        <taxon>Alphaproteobacteria</taxon>
        <taxon>Rhodobacterales</taxon>
        <taxon>Paracoccaceae</taxon>
        <taxon>Oceanicella</taxon>
    </lineage>
</organism>
<keyword evidence="2" id="KW-0489">Methyltransferase</keyword>
<keyword evidence="2" id="KW-0808">Transferase</keyword>
<dbReference type="InterPro" id="IPR029063">
    <property type="entry name" value="SAM-dependent_MTases_sf"/>
</dbReference>
<sequence length="284" mass="29836">MTTIEDWKGRVGAEWADKADALDTLLGPSGEAAMRALGPLEGRRVLDLGCGAGATAFALARAAGPRGEVVGVDVSPPLLERARRRLAERPMPDAAPLRFVLADAARWRPDDGAPFDALYSRCGAMFFDDPPAAWAHLRSLTAPGAPLAIACWRGPELNLWASLPLRACADLLAPAPPPAPGAPGPFAWADPARVVPVLEGAGWREVAFTPFDHEVAPELGDDPDPAARAADFAMRIGPLASRLAGAPADLRAEAARRLRAAMAAHLREGAVRLPASAWIVTARA</sequence>
<dbReference type="GO" id="GO:0008168">
    <property type="term" value="F:methyltransferase activity"/>
    <property type="evidence" value="ECO:0007669"/>
    <property type="project" value="UniProtKB-KW"/>
</dbReference>
<dbReference type="Gene3D" id="3.40.50.150">
    <property type="entry name" value="Vaccinia Virus protein VP39"/>
    <property type="match status" value="1"/>
</dbReference>